<name>A0AAW1VU49_RUBAR</name>
<accession>A0AAW1VU49</accession>
<dbReference type="Pfam" id="PF08879">
    <property type="entry name" value="WRC"/>
    <property type="match status" value="1"/>
</dbReference>
<dbReference type="PROSITE" id="PS51667">
    <property type="entry name" value="WRC"/>
    <property type="match status" value="1"/>
</dbReference>
<dbReference type="EMBL" id="JBEDUW010000007">
    <property type="protein sequence ID" value="KAK9910357.1"/>
    <property type="molecule type" value="Genomic_DNA"/>
</dbReference>
<dbReference type="PANTHER" id="PTHR34680">
    <property type="entry name" value="EXPRESSED PROTEIN"/>
    <property type="match status" value="1"/>
</dbReference>
<feature type="compositionally biased region" description="Basic and acidic residues" evidence="3">
    <location>
        <begin position="237"/>
        <end position="257"/>
    </location>
</feature>
<evidence type="ECO:0000256" key="3">
    <source>
        <dbReference type="SAM" id="MobiDB-lite"/>
    </source>
</evidence>
<sequence>MVRIRKNLKVSPLLFCSHVAPEDFQPHICRLNQSLWDVSPSLQDSLYQFKAEDGLNVEGSLGGSMGAVQSVESPSRMDIDKAADMAIYVEEGSKGLDDGEGNGIGFKKHKFCQKNDGKGWKCRKEVEEGYSFCKHHLTLIRSYGSNNNNSNGSKSSSSKKPLASRATALAGTCDARAKAKKSLASNPHEYYYYTGFGPWWGRKRDNIAMEEITKNIAGNNIATTSSTPNNSPPSPKVDNENHFDYVDYHEEGKDESFHRKRMRKPMKARSLTSLFAAAKPQENKNGA</sequence>
<feature type="domain" description="WRC" evidence="4">
    <location>
        <begin position="106"/>
        <end position="150"/>
    </location>
</feature>
<feature type="region of interest" description="Disordered" evidence="3">
    <location>
        <begin position="219"/>
        <end position="287"/>
    </location>
</feature>
<protein>
    <recommendedName>
        <fullName evidence="4">WRC domain-containing protein</fullName>
    </recommendedName>
</protein>
<evidence type="ECO:0000256" key="1">
    <source>
        <dbReference type="ARBA" id="ARBA00023242"/>
    </source>
</evidence>
<proteinExistence type="predicted"/>
<gene>
    <name evidence="5" type="ORF">M0R45_034323</name>
</gene>
<comment type="caution">
    <text evidence="5">The sequence shown here is derived from an EMBL/GenBank/DDBJ whole genome shotgun (WGS) entry which is preliminary data.</text>
</comment>
<keyword evidence="6" id="KW-1185">Reference proteome</keyword>
<evidence type="ECO:0000313" key="6">
    <source>
        <dbReference type="Proteomes" id="UP001457282"/>
    </source>
</evidence>
<keyword evidence="1" id="KW-0539">Nucleus</keyword>
<evidence type="ECO:0000313" key="5">
    <source>
        <dbReference type="EMBL" id="KAK9910357.1"/>
    </source>
</evidence>
<dbReference type="AlphaFoldDB" id="A0AAW1VU49"/>
<feature type="compositionally biased region" description="Low complexity" evidence="3">
    <location>
        <begin position="144"/>
        <end position="160"/>
    </location>
</feature>
<comment type="caution">
    <text evidence="2">Lacks conserved residue(s) required for the propagation of feature annotation.</text>
</comment>
<reference evidence="5 6" key="1">
    <citation type="journal article" date="2023" name="G3 (Bethesda)">
        <title>A chromosome-length genome assembly and annotation of blackberry (Rubus argutus, cv. 'Hillquist').</title>
        <authorList>
            <person name="Bruna T."/>
            <person name="Aryal R."/>
            <person name="Dudchenko O."/>
            <person name="Sargent D.J."/>
            <person name="Mead D."/>
            <person name="Buti M."/>
            <person name="Cavallini A."/>
            <person name="Hytonen T."/>
            <person name="Andres J."/>
            <person name="Pham M."/>
            <person name="Weisz D."/>
            <person name="Mascagni F."/>
            <person name="Usai G."/>
            <person name="Natali L."/>
            <person name="Bassil N."/>
            <person name="Fernandez G.E."/>
            <person name="Lomsadze A."/>
            <person name="Armour M."/>
            <person name="Olukolu B."/>
            <person name="Poorten T."/>
            <person name="Britton C."/>
            <person name="Davik J."/>
            <person name="Ashrafi H."/>
            <person name="Aiden E.L."/>
            <person name="Borodovsky M."/>
            <person name="Worthington M."/>
        </authorList>
    </citation>
    <scope>NUCLEOTIDE SEQUENCE [LARGE SCALE GENOMIC DNA]</scope>
    <source>
        <strain evidence="5">PI 553951</strain>
    </source>
</reference>
<feature type="compositionally biased region" description="Basic residues" evidence="3">
    <location>
        <begin position="258"/>
        <end position="267"/>
    </location>
</feature>
<dbReference type="Proteomes" id="UP001457282">
    <property type="component" value="Unassembled WGS sequence"/>
</dbReference>
<dbReference type="PANTHER" id="PTHR34680:SF3">
    <property type="entry name" value="EXPRESSED PROTEIN"/>
    <property type="match status" value="1"/>
</dbReference>
<evidence type="ECO:0000256" key="2">
    <source>
        <dbReference type="PROSITE-ProRule" id="PRU01002"/>
    </source>
</evidence>
<organism evidence="5 6">
    <name type="scientific">Rubus argutus</name>
    <name type="common">Southern blackberry</name>
    <dbReference type="NCBI Taxonomy" id="59490"/>
    <lineage>
        <taxon>Eukaryota</taxon>
        <taxon>Viridiplantae</taxon>
        <taxon>Streptophyta</taxon>
        <taxon>Embryophyta</taxon>
        <taxon>Tracheophyta</taxon>
        <taxon>Spermatophyta</taxon>
        <taxon>Magnoliopsida</taxon>
        <taxon>eudicotyledons</taxon>
        <taxon>Gunneridae</taxon>
        <taxon>Pentapetalae</taxon>
        <taxon>rosids</taxon>
        <taxon>fabids</taxon>
        <taxon>Rosales</taxon>
        <taxon>Rosaceae</taxon>
        <taxon>Rosoideae</taxon>
        <taxon>Rosoideae incertae sedis</taxon>
        <taxon>Rubus</taxon>
    </lineage>
</organism>
<evidence type="ECO:0000259" key="4">
    <source>
        <dbReference type="PROSITE" id="PS51667"/>
    </source>
</evidence>
<feature type="region of interest" description="Disordered" evidence="3">
    <location>
        <begin position="144"/>
        <end position="163"/>
    </location>
</feature>
<dbReference type="InterPro" id="IPR014977">
    <property type="entry name" value="WRC_dom"/>
</dbReference>